<proteinExistence type="predicted"/>
<name>A0A162QQR3_MUCCL</name>
<dbReference type="GO" id="GO:0045505">
    <property type="term" value="F:dynein intermediate chain binding"/>
    <property type="evidence" value="ECO:0007669"/>
    <property type="project" value="TreeGrafter"/>
</dbReference>
<protein>
    <submittedName>
        <fullName evidence="1">Uncharacterized protein</fullName>
    </submittedName>
</protein>
<evidence type="ECO:0000313" key="2">
    <source>
        <dbReference type="Proteomes" id="UP000077051"/>
    </source>
</evidence>
<dbReference type="STRING" id="747725.A0A162QQR3"/>
<dbReference type="CDD" id="cd21455">
    <property type="entry name" value="DLC-like_DYNLT1_DYNLT3"/>
    <property type="match status" value="1"/>
</dbReference>
<dbReference type="InterPro" id="IPR038586">
    <property type="entry name" value="Tctex-1-like_sf"/>
</dbReference>
<gene>
    <name evidence="1" type="ORF">MUCCIDRAFT_108795</name>
</gene>
<dbReference type="PANTHER" id="PTHR21255:SF4">
    <property type="entry name" value="DYNEIN LIGHT CHAIN TCTEX-TYPE"/>
    <property type="match status" value="1"/>
</dbReference>
<accession>A0A162QQR3</accession>
<sequence length="113" mass="12772">MDNMVKTEKAFNPDQVTGIIKEIVEATLTDSEYSHSKVPTWNANIIETCIARLKAISTDYKYIVHCVILQNKGAGFYVGSQVYWDNQNDGSASYRHESRTMYAIVNVYALSIN</sequence>
<dbReference type="InterPro" id="IPR005334">
    <property type="entry name" value="Tctex-1-like"/>
</dbReference>
<dbReference type="GO" id="GO:0007018">
    <property type="term" value="P:microtubule-based movement"/>
    <property type="evidence" value="ECO:0007669"/>
    <property type="project" value="TreeGrafter"/>
</dbReference>
<dbReference type="OrthoDB" id="10059120at2759"/>
<dbReference type="VEuPathDB" id="FungiDB:MUCCIDRAFT_108795"/>
<dbReference type="Proteomes" id="UP000077051">
    <property type="component" value="Unassembled WGS sequence"/>
</dbReference>
<dbReference type="Gene3D" id="3.30.1140.40">
    <property type="entry name" value="Tctex-1"/>
    <property type="match status" value="1"/>
</dbReference>
<dbReference type="PANTHER" id="PTHR21255">
    <property type="entry name" value="T-COMPLEX-ASSOCIATED-TESTIS-EXPRESSED 1/ DYNEIN LIGHT CHAIN"/>
    <property type="match status" value="1"/>
</dbReference>
<reference evidence="1 2" key="1">
    <citation type="submission" date="2015-06" db="EMBL/GenBank/DDBJ databases">
        <title>Expansion of signal transduction pathways in fungi by whole-genome duplication.</title>
        <authorList>
            <consortium name="DOE Joint Genome Institute"/>
            <person name="Corrochano L.M."/>
            <person name="Kuo A."/>
            <person name="Marcet-Houben M."/>
            <person name="Polaino S."/>
            <person name="Salamov A."/>
            <person name="Villalobos J.M."/>
            <person name="Alvarez M.I."/>
            <person name="Avalos J."/>
            <person name="Benito E.P."/>
            <person name="Benoit I."/>
            <person name="Burger G."/>
            <person name="Camino L.P."/>
            <person name="Canovas D."/>
            <person name="Cerda-Olmedo E."/>
            <person name="Cheng J.-F."/>
            <person name="Dominguez A."/>
            <person name="Elias M."/>
            <person name="Eslava A.P."/>
            <person name="Glaser F."/>
            <person name="Grimwood J."/>
            <person name="Gutierrez G."/>
            <person name="Heitman J."/>
            <person name="Henrissat B."/>
            <person name="Iturriaga E.A."/>
            <person name="Lang B.F."/>
            <person name="Lavin J.L."/>
            <person name="Lee S."/>
            <person name="Li W."/>
            <person name="Lindquist E."/>
            <person name="Lopez-Garcia S."/>
            <person name="Luque E.M."/>
            <person name="Marcos A.T."/>
            <person name="Martin J."/>
            <person name="Mccluskey K."/>
            <person name="Medina H.R."/>
            <person name="Miralles-Duran A."/>
            <person name="Miyazaki A."/>
            <person name="Munoz-Torres E."/>
            <person name="Oguiza J.A."/>
            <person name="Ohm R."/>
            <person name="Olmedo M."/>
            <person name="Orejas M."/>
            <person name="Ortiz-Castellanos L."/>
            <person name="Pisabarro A.G."/>
            <person name="Rodriguez-Romero J."/>
            <person name="Ruiz-Herrera J."/>
            <person name="Ruiz-Vazquez R."/>
            <person name="Sanz C."/>
            <person name="Schackwitz W."/>
            <person name="Schmutz J."/>
            <person name="Shahriari M."/>
            <person name="Shelest E."/>
            <person name="Silva-Franco F."/>
            <person name="Soanes D."/>
            <person name="Syed K."/>
            <person name="Tagua V.G."/>
            <person name="Talbot N.J."/>
            <person name="Thon M."/>
            <person name="De Vries R.P."/>
            <person name="Wiebenga A."/>
            <person name="Yadav J.S."/>
            <person name="Braun E.L."/>
            <person name="Baker S."/>
            <person name="Garre V."/>
            <person name="Horwitz B."/>
            <person name="Torres-Martinez S."/>
            <person name="Idnurm A."/>
            <person name="Herrera-Estrella A."/>
            <person name="Gabaldon T."/>
            <person name="Grigoriev I.V."/>
        </authorList>
    </citation>
    <scope>NUCLEOTIDE SEQUENCE [LARGE SCALE GENOMIC DNA]</scope>
    <source>
        <strain evidence="1 2">CBS 277.49</strain>
    </source>
</reference>
<dbReference type="GO" id="GO:0005737">
    <property type="term" value="C:cytoplasm"/>
    <property type="evidence" value="ECO:0007669"/>
    <property type="project" value="TreeGrafter"/>
</dbReference>
<dbReference type="GO" id="GO:0005868">
    <property type="term" value="C:cytoplasmic dynein complex"/>
    <property type="evidence" value="ECO:0007669"/>
    <property type="project" value="TreeGrafter"/>
</dbReference>
<dbReference type="Pfam" id="PF03645">
    <property type="entry name" value="Tctex-1"/>
    <property type="match status" value="1"/>
</dbReference>
<dbReference type="AlphaFoldDB" id="A0A162QQR3"/>
<evidence type="ECO:0000313" key="1">
    <source>
        <dbReference type="EMBL" id="OAD04950.1"/>
    </source>
</evidence>
<organism evidence="1 2">
    <name type="scientific">Mucor lusitanicus CBS 277.49</name>
    <dbReference type="NCBI Taxonomy" id="747725"/>
    <lineage>
        <taxon>Eukaryota</taxon>
        <taxon>Fungi</taxon>
        <taxon>Fungi incertae sedis</taxon>
        <taxon>Mucoromycota</taxon>
        <taxon>Mucoromycotina</taxon>
        <taxon>Mucoromycetes</taxon>
        <taxon>Mucorales</taxon>
        <taxon>Mucorineae</taxon>
        <taxon>Mucoraceae</taxon>
        <taxon>Mucor</taxon>
    </lineage>
</organism>
<keyword evidence="2" id="KW-1185">Reference proteome</keyword>
<dbReference type="EMBL" id="AMYB01000003">
    <property type="protein sequence ID" value="OAD04950.1"/>
    <property type="molecule type" value="Genomic_DNA"/>
</dbReference>
<comment type="caution">
    <text evidence="1">The sequence shown here is derived from an EMBL/GenBank/DDBJ whole genome shotgun (WGS) entry which is preliminary data.</text>
</comment>